<feature type="domain" description="SAP" evidence="10">
    <location>
        <begin position="15"/>
        <end position="49"/>
    </location>
</feature>
<keyword evidence="4" id="KW-0479">Metal-binding</keyword>
<dbReference type="PROSITE" id="PS51044">
    <property type="entry name" value="ZF_SP_RING"/>
    <property type="match status" value="1"/>
</dbReference>
<feature type="compositionally biased region" description="Polar residues" evidence="9">
    <location>
        <begin position="460"/>
        <end position="478"/>
    </location>
</feature>
<comment type="similarity">
    <text evidence="2">Belongs to the PIAS family.</text>
</comment>
<evidence type="ECO:0000256" key="9">
    <source>
        <dbReference type="SAM" id="MobiDB-lite"/>
    </source>
</evidence>
<keyword evidence="5 8" id="KW-0863">Zinc-finger</keyword>
<dbReference type="InterPro" id="IPR013083">
    <property type="entry name" value="Znf_RING/FYVE/PHD"/>
</dbReference>
<evidence type="ECO:0000259" key="10">
    <source>
        <dbReference type="PROSITE" id="PS50800"/>
    </source>
</evidence>
<protein>
    <submittedName>
        <fullName evidence="13">Putative zinc finger domain-containing MIZ-type</fullName>
    </submittedName>
</protein>
<organism evidence="13">
    <name type="scientific">Rosellinia necatrix</name>
    <name type="common">White root-rot fungus</name>
    <dbReference type="NCBI Taxonomy" id="77044"/>
    <lineage>
        <taxon>Eukaryota</taxon>
        <taxon>Fungi</taxon>
        <taxon>Dikarya</taxon>
        <taxon>Ascomycota</taxon>
        <taxon>Pezizomycotina</taxon>
        <taxon>Sordariomycetes</taxon>
        <taxon>Xylariomycetidae</taxon>
        <taxon>Xylariales</taxon>
        <taxon>Xylariaceae</taxon>
        <taxon>Rosellinia</taxon>
    </lineage>
</organism>
<evidence type="ECO:0000256" key="2">
    <source>
        <dbReference type="ARBA" id="ARBA00005383"/>
    </source>
</evidence>
<dbReference type="PROSITE" id="PS50800">
    <property type="entry name" value="SAP"/>
    <property type="match status" value="1"/>
</dbReference>
<keyword evidence="3" id="KW-0808">Transferase</keyword>
<evidence type="ECO:0000256" key="5">
    <source>
        <dbReference type="ARBA" id="ARBA00022771"/>
    </source>
</evidence>
<feature type="region of interest" description="Disordered" evidence="9">
    <location>
        <begin position="451"/>
        <end position="537"/>
    </location>
</feature>
<evidence type="ECO:0000256" key="6">
    <source>
        <dbReference type="ARBA" id="ARBA00022786"/>
    </source>
</evidence>
<dbReference type="SMART" id="SM00513">
    <property type="entry name" value="SAP"/>
    <property type="match status" value="1"/>
</dbReference>
<dbReference type="OMA" id="IEPNGDW"/>
<dbReference type="AlphaFoldDB" id="A0A1W2TJW6"/>
<dbReference type="OrthoDB" id="28127at2759"/>
<dbReference type="InterPro" id="IPR038654">
    <property type="entry name" value="PINIT_sf"/>
</dbReference>
<accession>A0A1W2TJW6</accession>
<dbReference type="GO" id="GO:0000785">
    <property type="term" value="C:chromatin"/>
    <property type="evidence" value="ECO:0007669"/>
    <property type="project" value="TreeGrafter"/>
</dbReference>
<evidence type="ECO:0000256" key="4">
    <source>
        <dbReference type="ARBA" id="ARBA00022723"/>
    </source>
</evidence>
<evidence type="ECO:0000256" key="8">
    <source>
        <dbReference type="PROSITE-ProRule" id="PRU00452"/>
    </source>
</evidence>
<dbReference type="InterPro" id="IPR003034">
    <property type="entry name" value="SAP_dom"/>
</dbReference>
<dbReference type="GO" id="GO:0008270">
    <property type="term" value="F:zinc ion binding"/>
    <property type="evidence" value="ECO:0007669"/>
    <property type="project" value="UniProtKB-KW"/>
</dbReference>
<dbReference type="EMBL" id="DF977462">
    <property type="protein sequence ID" value="GAP88522.2"/>
    <property type="molecule type" value="Genomic_DNA"/>
</dbReference>
<dbReference type="PROSITE" id="PS51466">
    <property type="entry name" value="PINIT"/>
    <property type="match status" value="1"/>
</dbReference>
<keyword evidence="6" id="KW-0833">Ubl conjugation pathway</keyword>
<gene>
    <name evidence="13" type="ORF">SAMD00023353_1701190</name>
</gene>
<evidence type="ECO:0000256" key="3">
    <source>
        <dbReference type="ARBA" id="ARBA00022679"/>
    </source>
</evidence>
<dbReference type="Gene3D" id="2.60.120.780">
    <property type="entry name" value="PINIT domain"/>
    <property type="match status" value="1"/>
</dbReference>
<comment type="pathway">
    <text evidence="1">Protein modification; protein sumoylation.</text>
</comment>
<dbReference type="Proteomes" id="UP000054516">
    <property type="component" value="Unassembled WGS sequence"/>
</dbReference>
<dbReference type="PANTHER" id="PTHR10782">
    <property type="entry name" value="ZINC FINGER MIZ DOMAIN-CONTAINING PROTEIN"/>
    <property type="match status" value="1"/>
</dbReference>
<feature type="compositionally biased region" description="Polar residues" evidence="9">
    <location>
        <begin position="110"/>
        <end position="132"/>
    </location>
</feature>
<feature type="region of interest" description="Disordered" evidence="9">
    <location>
        <begin position="69"/>
        <end position="132"/>
    </location>
</feature>
<evidence type="ECO:0000313" key="14">
    <source>
        <dbReference type="Proteomes" id="UP000054516"/>
    </source>
</evidence>
<evidence type="ECO:0000313" key="13">
    <source>
        <dbReference type="EMBL" id="GAP88522.2"/>
    </source>
</evidence>
<evidence type="ECO:0000256" key="7">
    <source>
        <dbReference type="ARBA" id="ARBA00022833"/>
    </source>
</evidence>
<dbReference type="UniPathway" id="UPA00886"/>
<evidence type="ECO:0000259" key="12">
    <source>
        <dbReference type="PROSITE" id="PS51466"/>
    </source>
</evidence>
<dbReference type="InterPro" id="IPR031141">
    <property type="entry name" value="SIZ1/2_SP-RING"/>
</dbReference>
<feature type="compositionally biased region" description="Low complexity" evidence="9">
    <location>
        <begin position="74"/>
        <end position="109"/>
    </location>
</feature>
<dbReference type="PANTHER" id="PTHR10782:SF4">
    <property type="entry name" value="TONALLI, ISOFORM E"/>
    <property type="match status" value="1"/>
</dbReference>
<proteinExistence type="inferred from homology"/>
<dbReference type="Pfam" id="PF14324">
    <property type="entry name" value="PINIT"/>
    <property type="match status" value="1"/>
</dbReference>
<name>A0A1W2TJW6_ROSNE</name>
<feature type="domain" description="PINIT" evidence="12">
    <location>
        <begin position="139"/>
        <end position="292"/>
    </location>
</feature>
<keyword evidence="14" id="KW-1185">Reference proteome</keyword>
<feature type="domain" description="SP-RING-type" evidence="11">
    <location>
        <begin position="320"/>
        <end position="405"/>
    </location>
</feature>
<dbReference type="InterPro" id="IPR023321">
    <property type="entry name" value="PINIT"/>
</dbReference>
<keyword evidence="7" id="KW-0862">Zinc</keyword>
<dbReference type="GO" id="GO:0061665">
    <property type="term" value="F:SUMO ligase activity"/>
    <property type="evidence" value="ECO:0007669"/>
    <property type="project" value="TreeGrafter"/>
</dbReference>
<dbReference type="InterPro" id="IPR004181">
    <property type="entry name" value="Znf_MIZ"/>
</dbReference>
<evidence type="ECO:0000256" key="1">
    <source>
        <dbReference type="ARBA" id="ARBA00004718"/>
    </source>
</evidence>
<sequence length="537" mass="58759">MATSNNEIRQLERTLGTMLNKQLQQLCSTYFLKTSGVKAELQGRLRNALIEAYTKDPSRFRDMQSTIQRGYRGSSGHTPPSMPSSSSNGGAPSYSNGNSNNPASGKGSSYTTPPAYQFTGTNHAPQPLSNFGTSSMAGSSTLSYYKNAYSASRGLHFKPSPFYTISSMIGDIHPCDVMTQHRNTIPLSIRANEHPSLANLANDKSYRVMLFCAADNSGMQDIAFPHQSEFKVNGGEIKANLRGLKGKPGTTRPVDITDSLRLKPANYNNNVEFTYALTNKKFYLAAYICQMVSVDELVTKVKGKKIAKNTVIQEMTKKANDPDVVATSTVLSLKCPLSYMRLRTPCRSILCNHIQCFDASSYLLLQEQGPQWICPICNQPAPFENLAIDEYARDILDKTADSVDQVTIEPDGRWTTQLNEAAPKKSRVSSANTNIDIDDDISVVTDNATYSTGGYGGTPQPFSTPNRTFGGRTPSSREPSGAPRSGSKKRPAAEVIDLTLSSDEDDVPITRPLKKQNMGHGHNGSNDSFHIGSIRHY</sequence>
<evidence type="ECO:0000259" key="11">
    <source>
        <dbReference type="PROSITE" id="PS51044"/>
    </source>
</evidence>
<dbReference type="Gene3D" id="3.30.40.10">
    <property type="entry name" value="Zinc/RING finger domain, C3HC4 (zinc finger)"/>
    <property type="match status" value="1"/>
</dbReference>
<dbReference type="Pfam" id="PF02891">
    <property type="entry name" value="zf-MIZ"/>
    <property type="match status" value="1"/>
</dbReference>
<reference evidence="13" key="1">
    <citation type="submission" date="2016-03" db="EMBL/GenBank/DDBJ databases">
        <title>Draft genome sequence of Rosellinia necatrix.</title>
        <authorList>
            <person name="Kanematsu S."/>
        </authorList>
    </citation>
    <scope>NUCLEOTIDE SEQUENCE [LARGE SCALE GENOMIC DNA]</scope>
    <source>
        <strain evidence="13">W97</strain>
    </source>
</reference>
<dbReference type="STRING" id="77044.A0A1W2TJW6"/>
<dbReference type="CDD" id="cd16792">
    <property type="entry name" value="SP-RING_Siz-like"/>
    <property type="match status" value="1"/>
</dbReference>
<dbReference type="GO" id="GO:0016925">
    <property type="term" value="P:protein sumoylation"/>
    <property type="evidence" value="ECO:0007669"/>
    <property type="project" value="UniProtKB-UniPathway"/>
</dbReference>